<dbReference type="RefSeq" id="WP_204917151.1">
    <property type="nucleotide sequence ID" value="NZ_BAAAQP010000002.1"/>
</dbReference>
<gene>
    <name evidence="2" type="ORF">JOE57_001551</name>
</gene>
<dbReference type="InterPro" id="IPR013783">
    <property type="entry name" value="Ig-like_fold"/>
</dbReference>
<feature type="region of interest" description="Disordered" evidence="1">
    <location>
        <begin position="1"/>
        <end position="35"/>
    </location>
</feature>
<evidence type="ECO:0000256" key="1">
    <source>
        <dbReference type="SAM" id="MobiDB-lite"/>
    </source>
</evidence>
<proteinExistence type="predicted"/>
<dbReference type="Gene3D" id="2.60.40.10">
    <property type="entry name" value="Immunoglobulins"/>
    <property type="match status" value="1"/>
</dbReference>
<comment type="caution">
    <text evidence="2">The sequence shown here is derived from an EMBL/GenBank/DDBJ whole genome shotgun (WGS) entry which is preliminary data.</text>
</comment>
<accession>A0ABS2RI13</accession>
<protein>
    <recommendedName>
        <fullName evidence="4">CARDB protein</fullName>
    </recommendedName>
</protein>
<dbReference type="EMBL" id="JAFBCF010000001">
    <property type="protein sequence ID" value="MBM7798630.1"/>
    <property type="molecule type" value="Genomic_DNA"/>
</dbReference>
<sequence length="129" mass="12826">MTEDAAVDDQGEGGAAAFDFDGTGVRIDAENSPVPSAGEELKAAFGVCNTGDAAGTATVTIWVDDADSGVTWESPWLEPGECTAPDGDGYLHGVPAQSEGSHTFEAVAEPAGPGGGRSGPNTVDIGSAE</sequence>
<keyword evidence="3" id="KW-1185">Reference proteome</keyword>
<name>A0ABS2RI13_9ACTN</name>
<evidence type="ECO:0000313" key="2">
    <source>
        <dbReference type="EMBL" id="MBM7798630.1"/>
    </source>
</evidence>
<feature type="compositionally biased region" description="Acidic residues" evidence="1">
    <location>
        <begin position="1"/>
        <end position="11"/>
    </location>
</feature>
<reference evidence="2 3" key="1">
    <citation type="submission" date="2021-01" db="EMBL/GenBank/DDBJ databases">
        <title>Sequencing the genomes of 1000 actinobacteria strains.</title>
        <authorList>
            <person name="Klenk H.-P."/>
        </authorList>
    </citation>
    <scope>NUCLEOTIDE SEQUENCE [LARGE SCALE GENOMIC DNA]</scope>
    <source>
        <strain evidence="2 3">DSM 18662</strain>
    </source>
</reference>
<organism evidence="2 3">
    <name type="scientific">Microlunatus panaciterrae</name>
    <dbReference type="NCBI Taxonomy" id="400768"/>
    <lineage>
        <taxon>Bacteria</taxon>
        <taxon>Bacillati</taxon>
        <taxon>Actinomycetota</taxon>
        <taxon>Actinomycetes</taxon>
        <taxon>Propionibacteriales</taxon>
        <taxon>Propionibacteriaceae</taxon>
        <taxon>Microlunatus</taxon>
    </lineage>
</organism>
<feature type="region of interest" description="Disordered" evidence="1">
    <location>
        <begin position="106"/>
        <end position="129"/>
    </location>
</feature>
<evidence type="ECO:0000313" key="3">
    <source>
        <dbReference type="Proteomes" id="UP000704762"/>
    </source>
</evidence>
<evidence type="ECO:0008006" key="4">
    <source>
        <dbReference type="Google" id="ProtNLM"/>
    </source>
</evidence>
<dbReference type="Proteomes" id="UP000704762">
    <property type="component" value="Unassembled WGS sequence"/>
</dbReference>